<dbReference type="AlphaFoldDB" id="A0A8X6JLK9"/>
<sequence>MSFEFKEDSPLTSPSDSNREIGEMLSPSQNVDVVEFFDPFCPVKEESPTDYYPNVMLGQTTLGEPLLDGLSEPQQFSTIDEPLLDNLSEPQQFSTSDEPLIDNLSEPPQFSNGFSNYEDQDDTNLLGSYQEEIPEITTEVIEDEDIPDHLEEEIPNESLSDICTNSDLTTLASSKSETSADVEQLTELEQIHSEETCISPVSEQVFDDSKHDISSQHEQSQIFEDDISRRGRTNSSASSHSSKSDSSEKKSSYKITETRKEETKTSTSIISPKKEIMKKEISTKKEITKTAETNGYSSHNGVDNTVSLKNSKNTELDAEKSSNCLASVTDLMSSYVSLTAQESQPVTSKEIISTGIDIKSLKCNYDQHGGSNRGISPDREIISTGIDVRALKTSFTKSNDDLQQKEFQEEVKPSVDRVKVQRTFSQSGQDEVCLCKICNKHVYQMEKIKAAKSVFHKNCFRCKECNKLLNIDNYSSNEGDIYCQPHFRQLFQPKARFDGEDAAPNEIQSDEGKQRRNEMIIRENIPTELPPDVVRLKGQLGSLMRNVQSDKVLYSEYCKGIKNYFDEGITDEATNSFISTNNPVFCLPHQVMIKNESLATKLRIVFDASAHKRTVFEKEMRLKTERCKIMQEQRQFKSERAKMLSVDPDAVARPVAIGEEKHLSRDPFNVPIISADEEMYKEKEETSVNVIKDKAKEDVNPVCVNSNLKASSNVILVPHHSCFNRKNSLDKRGVEKHALELYDFIKRFGIMRRRQALRERTKTTKAELRKRVRLKLRLSEYSQKLQNSVFKRRVQPEVTIMEICVVKEKRSLCGTKRNRVKRAQQRPLPWTASGEKLRGEIGTLNGKLPKSFIPQGENSCGDRESPPPLHHKKTQGEPDICPPPQTNTLEEEPRR</sequence>
<dbReference type="Proteomes" id="UP000887116">
    <property type="component" value="Unassembled WGS sequence"/>
</dbReference>
<dbReference type="PROSITE" id="PS00478">
    <property type="entry name" value="LIM_DOMAIN_1"/>
    <property type="match status" value="1"/>
</dbReference>
<dbReference type="OrthoDB" id="6437176at2759"/>
<dbReference type="InterPro" id="IPR007180">
    <property type="entry name" value="DUF382"/>
</dbReference>
<evidence type="ECO:0000256" key="2">
    <source>
        <dbReference type="ARBA" id="ARBA00022833"/>
    </source>
</evidence>
<dbReference type="PANTHER" id="PTHR24206">
    <property type="entry name" value="OS06G0237300 PROTEIN"/>
    <property type="match status" value="1"/>
</dbReference>
<keyword evidence="3 4" id="KW-0440">LIM domain</keyword>
<evidence type="ECO:0000259" key="6">
    <source>
        <dbReference type="PROSITE" id="PS50023"/>
    </source>
</evidence>
<dbReference type="InterPro" id="IPR001781">
    <property type="entry name" value="Znf_LIM"/>
</dbReference>
<keyword evidence="8" id="KW-1185">Reference proteome</keyword>
<reference evidence="7" key="1">
    <citation type="submission" date="2020-07" db="EMBL/GenBank/DDBJ databases">
        <title>Multicomponent nature underlies the extraordinary mechanical properties of spider dragline silk.</title>
        <authorList>
            <person name="Kono N."/>
            <person name="Nakamura H."/>
            <person name="Mori M."/>
            <person name="Yoshida Y."/>
            <person name="Ohtoshi R."/>
            <person name="Malay A.D."/>
            <person name="Moran D.A.P."/>
            <person name="Tomita M."/>
            <person name="Numata K."/>
            <person name="Arakawa K."/>
        </authorList>
    </citation>
    <scope>NUCLEOTIDE SEQUENCE</scope>
</reference>
<organism evidence="7 8">
    <name type="scientific">Trichonephila clavata</name>
    <name type="common">Joro spider</name>
    <name type="synonym">Nephila clavata</name>
    <dbReference type="NCBI Taxonomy" id="2740835"/>
    <lineage>
        <taxon>Eukaryota</taxon>
        <taxon>Metazoa</taxon>
        <taxon>Ecdysozoa</taxon>
        <taxon>Arthropoda</taxon>
        <taxon>Chelicerata</taxon>
        <taxon>Arachnida</taxon>
        <taxon>Araneae</taxon>
        <taxon>Araneomorphae</taxon>
        <taxon>Entelegynae</taxon>
        <taxon>Araneoidea</taxon>
        <taxon>Nephilidae</taxon>
        <taxon>Trichonephila</taxon>
    </lineage>
</organism>
<feature type="region of interest" description="Disordered" evidence="5">
    <location>
        <begin position="1"/>
        <end position="28"/>
    </location>
</feature>
<feature type="region of interest" description="Disordered" evidence="5">
    <location>
        <begin position="208"/>
        <end position="268"/>
    </location>
</feature>
<protein>
    <recommendedName>
        <fullName evidence="6">LIM zinc-binding domain-containing protein</fullName>
    </recommendedName>
</protein>
<evidence type="ECO:0000256" key="4">
    <source>
        <dbReference type="PROSITE-ProRule" id="PRU00125"/>
    </source>
</evidence>
<gene>
    <name evidence="7" type="primary">AVEN_147631_1</name>
    <name evidence="7" type="ORF">TNCT_201831</name>
</gene>
<dbReference type="Pfam" id="PF04037">
    <property type="entry name" value="DUF382"/>
    <property type="match status" value="1"/>
</dbReference>
<dbReference type="SUPFAM" id="SSF57716">
    <property type="entry name" value="Glucocorticoid receptor-like (DNA-binding domain)"/>
    <property type="match status" value="2"/>
</dbReference>
<evidence type="ECO:0000256" key="5">
    <source>
        <dbReference type="SAM" id="MobiDB-lite"/>
    </source>
</evidence>
<feature type="compositionally biased region" description="Basic and acidic residues" evidence="5">
    <location>
        <begin position="242"/>
        <end position="264"/>
    </location>
</feature>
<evidence type="ECO:0000256" key="1">
    <source>
        <dbReference type="ARBA" id="ARBA00022723"/>
    </source>
</evidence>
<feature type="region of interest" description="Disordered" evidence="5">
    <location>
        <begin position="841"/>
        <end position="895"/>
    </location>
</feature>
<dbReference type="Pfam" id="PF00412">
    <property type="entry name" value="LIM"/>
    <property type="match status" value="1"/>
</dbReference>
<accession>A0A8X6JLK9</accession>
<evidence type="ECO:0000256" key="3">
    <source>
        <dbReference type="ARBA" id="ARBA00023038"/>
    </source>
</evidence>
<dbReference type="Gene3D" id="2.10.110.10">
    <property type="entry name" value="Cysteine Rich Protein"/>
    <property type="match status" value="1"/>
</dbReference>
<dbReference type="SMART" id="SM00132">
    <property type="entry name" value="LIM"/>
    <property type="match status" value="1"/>
</dbReference>
<name>A0A8X6JLK9_TRICU</name>
<dbReference type="GO" id="GO:0005634">
    <property type="term" value="C:nucleus"/>
    <property type="evidence" value="ECO:0007669"/>
    <property type="project" value="InterPro"/>
</dbReference>
<dbReference type="PROSITE" id="PS50023">
    <property type="entry name" value="LIM_DOMAIN_2"/>
    <property type="match status" value="1"/>
</dbReference>
<evidence type="ECO:0000313" key="7">
    <source>
        <dbReference type="EMBL" id="GFR11391.1"/>
    </source>
</evidence>
<proteinExistence type="predicted"/>
<feature type="domain" description="LIM zinc-binding" evidence="6">
    <location>
        <begin position="433"/>
        <end position="493"/>
    </location>
</feature>
<evidence type="ECO:0000313" key="8">
    <source>
        <dbReference type="Proteomes" id="UP000887116"/>
    </source>
</evidence>
<comment type="caution">
    <text evidence="7">The sequence shown here is derived from an EMBL/GenBank/DDBJ whole genome shotgun (WGS) entry which is preliminary data.</text>
</comment>
<dbReference type="EMBL" id="BMAO01026662">
    <property type="protein sequence ID" value="GFR11391.1"/>
    <property type="molecule type" value="Genomic_DNA"/>
</dbReference>
<keyword evidence="2 4" id="KW-0862">Zinc</keyword>
<keyword evidence="1 4" id="KW-0479">Metal-binding</keyword>
<dbReference type="GO" id="GO:0046872">
    <property type="term" value="F:metal ion binding"/>
    <property type="evidence" value="ECO:0007669"/>
    <property type="project" value="UniProtKB-KW"/>
</dbReference>